<comment type="subcellular location">
    <subcellularLocation>
        <location evidence="1">Membrane</location>
    </subcellularLocation>
</comment>
<dbReference type="PANTHER" id="PTHR10806">
    <property type="entry name" value="SIGNAL PEPTIDASE COMPLEX CATALYTIC SUBUNIT SEC11"/>
    <property type="match status" value="1"/>
</dbReference>
<evidence type="ECO:0000313" key="7">
    <source>
        <dbReference type="EMBL" id="MFC5366359.1"/>
    </source>
</evidence>
<dbReference type="EMBL" id="JBHSKX010000001">
    <property type="protein sequence ID" value="MFC5366359.1"/>
    <property type="molecule type" value="Genomic_DNA"/>
</dbReference>
<keyword evidence="4 5" id="KW-0472">Membrane</keyword>
<organism evidence="7 8">
    <name type="scientific">Salinirubrum litoreum</name>
    <dbReference type="NCBI Taxonomy" id="1126234"/>
    <lineage>
        <taxon>Archaea</taxon>
        <taxon>Methanobacteriati</taxon>
        <taxon>Methanobacteriota</taxon>
        <taxon>Stenosarchaea group</taxon>
        <taxon>Halobacteria</taxon>
        <taxon>Halobacteriales</taxon>
        <taxon>Haloferacaceae</taxon>
        <taxon>Salinirubrum</taxon>
    </lineage>
</organism>
<evidence type="ECO:0000256" key="4">
    <source>
        <dbReference type="ARBA" id="ARBA00023136"/>
    </source>
</evidence>
<evidence type="ECO:0000313" key="8">
    <source>
        <dbReference type="Proteomes" id="UP001596201"/>
    </source>
</evidence>
<comment type="caution">
    <text evidence="7">The sequence shown here is derived from an EMBL/GenBank/DDBJ whole genome shotgun (WGS) entry which is preliminary data.</text>
</comment>
<gene>
    <name evidence="7" type="ORF">ACFPJ5_05365</name>
</gene>
<evidence type="ECO:0000256" key="1">
    <source>
        <dbReference type="ARBA" id="ARBA00004370"/>
    </source>
</evidence>
<dbReference type="AlphaFoldDB" id="A0ABD5R8J4"/>
<dbReference type="Proteomes" id="UP001596201">
    <property type="component" value="Unassembled WGS sequence"/>
</dbReference>
<dbReference type="InterPro" id="IPR019533">
    <property type="entry name" value="Peptidase_S26"/>
</dbReference>
<feature type="transmembrane region" description="Helical" evidence="5">
    <location>
        <begin position="20"/>
        <end position="40"/>
    </location>
</feature>
<evidence type="ECO:0000256" key="2">
    <source>
        <dbReference type="ARBA" id="ARBA00022692"/>
    </source>
</evidence>
<reference evidence="7 8" key="1">
    <citation type="journal article" date="2019" name="Int. J. Syst. Evol. Microbiol.">
        <title>The Global Catalogue of Microorganisms (GCM) 10K type strain sequencing project: providing services to taxonomists for standard genome sequencing and annotation.</title>
        <authorList>
            <consortium name="The Broad Institute Genomics Platform"/>
            <consortium name="The Broad Institute Genome Sequencing Center for Infectious Disease"/>
            <person name="Wu L."/>
            <person name="Ma J."/>
        </authorList>
    </citation>
    <scope>NUCLEOTIDE SEQUENCE [LARGE SCALE GENOMIC DNA]</scope>
    <source>
        <strain evidence="7 8">CGMCC 1.12237</strain>
    </source>
</reference>
<sequence>MGDDEQKPLWRDLAETVGTVLLVGAVLFALSGVWPPMVAVESGSMEPHMSKGDLIFVTGPERYTAPAATDGGVVTRDASQGYERFGMRGDVVVYAPPDRRGSPIIHRAMFHVEAGENWYDEANRSALPTGVESCAELANCPAPNAGYITKGDANPTYDQAIRRAPPVKDAWIQSKATVGAPYLGCVRLALTGQAC</sequence>
<dbReference type="InterPro" id="IPR001733">
    <property type="entry name" value="Peptidase_S26B"/>
</dbReference>
<dbReference type="PANTHER" id="PTHR10806:SF6">
    <property type="entry name" value="SIGNAL PEPTIDASE COMPLEX CATALYTIC SUBUNIT SEC11"/>
    <property type="match status" value="1"/>
</dbReference>
<evidence type="ECO:0000259" key="6">
    <source>
        <dbReference type="Pfam" id="PF10502"/>
    </source>
</evidence>
<keyword evidence="8" id="KW-1185">Reference proteome</keyword>
<dbReference type="GO" id="GO:0016020">
    <property type="term" value="C:membrane"/>
    <property type="evidence" value="ECO:0007669"/>
    <property type="project" value="UniProtKB-SubCell"/>
</dbReference>
<keyword evidence="2 5" id="KW-0812">Transmembrane</keyword>
<accession>A0ABD5R8J4</accession>
<feature type="domain" description="Peptidase S26" evidence="6">
    <location>
        <begin position="17"/>
        <end position="107"/>
    </location>
</feature>
<keyword evidence="3 5" id="KW-1133">Transmembrane helix</keyword>
<dbReference type="Pfam" id="PF10502">
    <property type="entry name" value="Peptidase_S26"/>
    <property type="match status" value="1"/>
</dbReference>
<dbReference type="RefSeq" id="WP_227228291.1">
    <property type="nucleotide sequence ID" value="NZ_JAJCVJ010000001.1"/>
</dbReference>
<dbReference type="SUPFAM" id="SSF51306">
    <property type="entry name" value="LexA/Signal peptidase"/>
    <property type="match status" value="1"/>
</dbReference>
<proteinExistence type="predicted"/>
<evidence type="ECO:0000256" key="3">
    <source>
        <dbReference type="ARBA" id="ARBA00022989"/>
    </source>
</evidence>
<dbReference type="InterPro" id="IPR036286">
    <property type="entry name" value="LexA/Signal_pep-like_sf"/>
</dbReference>
<protein>
    <submittedName>
        <fullName evidence="7">S26 family signal peptidase</fullName>
    </submittedName>
</protein>
<dbReference type="CDD" id="cd06530">
    <property type="entry name" value="S26_SPase_I"/>
    <property type="match status" value="1"/>
</dbReference>
<name>A0ABD5R8J4_9EURY</name>
<evidence type="ECO:0000256" key="5">
    <source>
        <dbReference type="SAM" id="Phobius"/>
    </source>
</evidence>